<sequence length="184" mass="19786">MDLTDSIAPKSDQLDAVDLLSGPRTFTIEKVSKHNAEQPFNFHLAEFPRVWRPGKSMRRVIVSAWGPDATKYAGQRVTLYCDPSVQFGGDTVGGTRISHMSGIDKPLNVPLLIKRGKSAMFTVQPLPAAPAAPTAPAIPDDVVATTKQAAADGKAAEYLAWLTDQGAPSHILDYVRNQAGAPHE</sequence>
<name>A0A3G2KG46_9CAUD</name>
<dbReference type="KEGG" id="vg:77932234"/>
<dbReference type="EMBL" id="MH834612">
    <property type="protein sequence ID" value="AYN57921.1"/>
    <property type="molecule type" value="Genomic_DNA"/>
</dbReference>
<gene>
    <name evidence="1" type="primary">70</name>
    <name evidence="1" type="ORF">PBI_FAJA_70</name>
</gene>
<organism evidence="1 2">
    <name type="scientific">Arthrobacter phage Faja</name>
    <dbReference type="NCBI Taxonomy" id="2419957"/>
    <lineage>
        <taxon>Viruses</taxon>
        <taxon>Duplodnaviria</taxon>
        <taxon>Heunggongvirae</taxon>
        <taxon>Uroviricota</taxon>
        <taxon>Caudoviricetes</taxon>
        <taxon>Fajavirus</taxon>
        <taxon>Fajavirus faja</taxon>
    </lineage>
</organism>
<dbReference type="RefSeq" id="YP_010656356.1">
    <property type="nucleotide sequence ID" value="NC_070837.1"/>
</dbReference>
<keyword evidence="2" id="KW-1185">Reference proteome</keyword>
<reference evidence="1 2" key="1">
    <citation type="submission" date="2018-09" db="EMBL/GenBank/DDBJ databases">
        <authorList>
            <person name="Ulbrich M.C."/>
            <person name="Stoner T.H."/>
            <person name="Garlena R.A."/>
            <person name="Russell D.A."/>
            <person name="Pope W.H."/>
            <person name="Jacobs-Sera D."/>
            <person name="Hatfull G.F."/>
        </authorList>
    </citation>
    <scope>NUCLEOTIDE SEQUENCE [LARGE SCALE GENOMIC DNA]</scope>
</reference>
<evidence type="ECO:0000313" key="1">
    <source>
        <dbReference type="EMBL" id="AYN57921.1"/>
    </source>
</evidence>
<proteinExistence type="predicted"/>
<dbReference type="Proteomes" id="UP000280317">
    <property type="component" value="Segment"/>
</dbReference>
<dbReference type="GeneID" id="77932234"/>
<protein>
    <submittedName>
        <fullName evidence="1">Uncharacterized protein</fullName>
    </submittedName>
</protein>
<evidence type="ECO:0000313" key="2">
    <source>
        <dbReference type="Proteomes" id="UP000280317"/>
    </source>
</evidence>
<accession>A0A3G2KG46</accession>